<organism evidence="2 3">
    <name type="scientific">Fusarium fujikuroi</name>
    <name type="common">Bakanae and foot rot disease fungus</name>
    <name type="synonym">Gibberella fujikuroi</name>
    <dbReference type="NCBI Taxonomy" id="5127"/>
    <lineage>
        <taxon>Eukaryota</taxon>
        <taxon>Fungi</taxon>
        <taxon>Dikarya</taxon>
        <taxon>Ascomycota</taxon>
        <taxon>Pezizomycotina</taxon>
        <taxon>Sordariomycetes</taxon>
        <taxon>Hypocreomycetidae</taxon>
        <taxon>Hypocreales</taxon>
        <taxon>Nectriaceae</taxon>
        <taxon>Fusarium</taxon>
        <taxon>Fusarium fujikuroi species complex</taxon>
    </lineage>
</organism>
<dbReference type="EMBL" id="CABFJX010000396">
    <property type="protein sequence ID" value="VTT79223.1"/>
    <property type="molecule type" value="Genomic_DNA"/>
</dbReference>
<dbReference type="Proteomes" id="UP000760494">
    <property type="component" value="Unassembled WGS sequence"/>
</dbReference>
<evidence type="ECO:0000313" key="2">
    <source>
        <dbReference type="EMBL" id="VTT79223.1"/>
    </source>
</evidence>
<evidence type="ECO:0000313" key="3">
    <source>
        <dbReference type="Proteomes" id="UP000760494"/>
    </source>
</evidence>
<dbReference type="InterPro" id="IPR057684">
    <property type="entry name" value="DUF7924"/>
</dbReference>
<gene>
    <name evidence="2" type="ORF">C2S_2371</name>
</gene>
<dbReference type="AlphaFoldDB" id="A0A9Q9S1G6"/>
<reference evidence="2" key="1">
    <citation type="submission" date="2019-05" db="EMBL/GenBank/DDBJ databases">
        <authorList>
            <person name="Piombo E."/>
        </authorList>
    </citation>
    <scope>NUCLEOTIDE SEQUENCE</scope>
    <source>
        <strain evidence="2">C2S</strain>
    </source>
</reference>
<protein>
    <recommendedName>
        <fullName evidence="1">DUF7924 domain-containing protein</fullName>
    </recommendedName>
</protein>
<proteinExistence type="predicted"/>
<accession>A0A9Q9S1G6</accession>
<name>A0A9Q9S1G6_FUSFU</name>
<dbReference type="Pfam" id="PF25545">
    <property type="entry name" value="DUF7924"/>
    <property type="match status" value="1"/>
</dbReference>
<evidence type="ECO:0000259" key="1">
    <source>
        <dbReference type="Pfam" id="PF25545"/>
    </source>
</evidence>
<feature type="domain" description="DUF7924" evidence="1">
    <location>
        <begin position="111"/>
        <end position="241"/>
    </location>
</feature>
<sequence>MDPSNADILDYVTSMPALQTVLRDAHEILKAAITKFLRNIGFNTLGVSEAYVLQNYQKQTRAFVTEAESTNRARYLRSRPDFIYGWIPPRHVIDDDEIPAWSKQEAEAVDGTNLLYPFLVVKVAPDSDDFENLCDAIGEPAFNCLQGASIDIRMVDRLYRRLEACGWTDPGLNSSMYGLVVNRNTASLYFSYAWDETSEHFHRVARYNMKNKNDQRDCEKMISNILSWGAITRLRGIQIAIEVIRSNKASWYPRYQQENCDFSEYRLSCSYWISRPLHWSS</sequence>
<comment type="caution">
    <text evidence="2">The sequence shown here is derived from an EMBL/GenBank/DDBJ whole genome shotgun (WGS) entry which is preliminary data.</text>
</comment>